<evidence type="ECO:0000256" key="1">
    <source>
        <dbReference type="ARBA" id="ARBA00023015"/>
    </source>
</evidence>
<dbReference type="AlphaFoldDB" id="A0A2H1J899"/>
<proteinExistence type="predicted"/>
<dbReference type="Gene3D" id="1.10.10.60">
    <property type="entry name" value="Homeodomain-like"/>
    <property type="match status" value="1"/>
</dbReference>
<dbReference type="PRINTS" id="PR00455">
    <property type="entry name" value="HTHTETR"/>
</dbReference>
<keyword evidence="7" id="KW-1185">Reference proteome</keyword>
<dbReference type="PANTHER" id="PTHR30055:SF234">
    <property type="entry name" value="HTH-TYPE TRANSCRIPTIONAL REGULATOR BETI"/>
    <property type="match status" value="1"/>
</dbReference>
<dbReference type="InterPro" id="IPR023772">
    <property type="entry name" value="DNA-bd_HTH_TetR-type_CS"/>
</dbReference>
<reference evidence="7" key="1">
    <citation type="submission" date="2017-03" db="EMBL/GenBank/DDBJ databases">
        <authorList>
            <person name="Monnet C."/>
        </authorList>
    </citation>
    <scope>NUCLEOTIDE SEQUENCE [LARGE SCALE GENOMIC DNA]</scope>
    <source>
        <strain evidence="7">ATCC 49514</strain>
    </source>
</reference>
<dbReference type="PROSITE" id="PS50977">
    <property type="entry name" value="HTH_TETR_2"/>
    <property type="match status" value="1"/>
</dbReference>
<dbReference type="InterPro" id="IPR001647">
    <property type="entry name" value="HTH_TetR"/>
</dbReference>
<dbReference type="PROSITE" id="PS01081">
    <property type="entry name" value="HTH_TETR_1"/>
    <property type="match status" value="1"/>
</dbReference>
<evidence type="ECO:0000256" key="3">
    <source>
        <dbReference type="ARBA" id="ARBA00023163"/>
    </source>
</evidence>
<dbReference type="SUPFAM" id="SSF46689">
    <property type="entry name" value="Homeodomain-like"/>
    <property type="match status" value="1"/>
</dbReference>
<dbReference type="RefSeq" id="WP_101546112.1">
    <property type="nucleotide sequence ID" value="NZ_FXYX01000010.1"/>
</dbReference>
<dbReference type="PANTHER" id="PTHR30055">
    <property type="entry name" value="HTH-TYPE TRANSCRIPTIONAL REGULATOR RUTR"/>
    <property type="match status" value="1"/>
</dbReference>
<organism evidence="6 7">
    <name type="scientific">Brevibacterium iodinum ATCC 49514</name>
    <dbReference type="NCBI Taxonomy" id="1255616"/>
    <lineage>
        <taxon>Bacteria</taxon>
        <taxon>Bacillati</taxon>
        <taxon>Actinomycetota</taxon>
        <taxon>Actinomycetes</taxon>
        <taxon>Micrococcales</taxon>
        <taxon>Brevibacteriaceae</taxon>
        <taxon>Brevibacterium</taxon>
    </lineage>
</organism>
<dbReference type="EMBL" id="FXYX01000010">
    <property type="protein sequence ID" value="SMX83591.1"/>
    <property type="molecule type" value="Genomic_DNA"/>
</dbReference>
<evidence type="ECO:0000313" key="7">
    <source>
        <dbReference type="Proteomes" id="UP000234382"/>
    </source>
</evidence>
<gene>
    <name evidence="6" type="ORF">BI49514_01720</name>
</gene>
<name>A0A2H1J899_9MICO</name>
<dbReference type="GO" id="GO:0000976">
    <property type="term" value="F:transcription cis-regulatory region binding"/>
    <property type="evidence" value="ECO:0007669"/>
    <property type="project" value="TreeGrafter"/>
</dbReference>
<keyword evidence="2 4" id="KW-0238">DNA-binding</keyword>
<evidence type="ECO:0000256" key="4">
    <source>
        <dbReference type="PROSITE-ProRule" id="PRU00335"/>
    </source>
</evidence>
<accession>A0A2H1J899</accession>
<dbReference type="InterPro" id="IPR050109">
    <property type="entry name" value="HTH-type_TetR-like_transc_reg"/>
</dbReference>
<dbReference type="Proteomes" id="UP000234382">
    <property type="component" value="Unassembled WGS sequence"/>
</dbReference>
<keyword evidence="3" id="KW-0804">Transcription</keyword>
<dbReference type="InterPro" id="IPR009057">
    <property type="entry name" value="Homeodomain-like_sf"/>
</dbReference>
<evidence type="ECO:0000259" key="5">
    <source>
        <dbReference type="PROSITE" id="PS50977"/>
    </source>
</evidence>
<sequence>MDQQPIRDLEWTRARDVRRELESETKDALIAAARSVFSVKGFDSATIGDITSAAQVSRPTFYVYFATKAEVFLAVATVLKDEILEAHHYQKPLADDPVLVARASIEAFIDIYVDSLELLAVIEKRAATDVQVAELHAVIVGRPRRRILRQITEVRNAGLAAPLVDEEYAARLMDTVIVDAATQIRKDPESLNFYVEQATRVYFAIIGFHRSLDVLTDQ</sequence>
<evidence type="ECO:0000313" key="6">
    <source>
        <dbReference type="EMBL" id="SMX83591.1"/>
    </source>
</evidence>
<evidence type="ECO:0000256" key="2">
    <source>
        <dbReference type="ARBA" id="ARBA00023125"/>
    </source>
</evidence>
<dbReference type="GO" id="GO:0003700">
    <property type="term" value="F:DNA-binding transcription factor activity"/>
    <property type="evidence" value="ECO:0007669"/>
    <property type="project" value="TreeGrafter"/>
</dbReference>
<feature type="domain" description="HTH tetR-type" evidence="5">
    <location>
        <begin position="23"/>
        <end position="83"/>
    </location>
</feature>
<dbReference type="Gene3D" id="1.10.357.10">
    <property type="entry name" value="Tetracycline Repressor, domain 2"/>
    <property type="match status" value="1"/>
</dbReference>
<protein>
    <submittedName>
        <fullName evidence="6">Transcriptional regulator, TetR family</fullName>
    </submittedName>
</protein>
<keyword evidence="1" id="KW-0805">Transcription regulation</keyword>
<feature type="DNA-binding region" description="H-T-H motif" evidence="4">
    <location>
        <begin position="46"/>
        <end position="65"/>
    </location>
</feature>
<dbReference type="Pfam" id="PF00440">
    <property type="entry name" value="TetR_N"/>
    <property type="match status" value="1"/>
</dbReference>